<feature type="transmembrane region" description="Helical" evidence="1">
    <location>
        <begin position="103"/>
        <end position="121"/>
    </location>
</feature>
<keyword evidence="1" id="KW-0472">Membrane</keyword>
<protein>
    <submittedName>
        <fullName evidence="2">Uncharacterized protein</fullName>
    </submittedName>
</protein>
<dbReference type="KEGG" id="proo:MJB10_17995"/>
<evidence type="ECO:0000256" key="1">
    <source>
        <dbReference type="SAM" id="Phobius"/>
    </source>
</evidence>
<reference evidence="2" key="1">
    <citation type="submission" date="2022-02" db="EMBL/GenBank/DDBJ databases">
        <title>Paenibacillus sp. MBLB1832 Whole Genome Shotgun Sequencing.</title>
        <authorList>
            <person name="Hwang C.Y."/>
            <person name="Cho E.-S."/>
            <person name="Seo M.-J."/>
        </authorList>
    </citation>
    <scope>NUCLEOTIDE SEQUENCE</scope>
    <source>
        <strain evidence="2">MBLB1832</strain>
    </source>
</reference>
<evidence type="ECO:0000313" key="2">
    <source>
        <dbReference type="EMBL" id="WNR42999.1"/>
    </source>
</evidence>
<dbReference type="Proteomes" id="UP001304650">
    <property type="component" value="Chromosome"/>
</dbReference>
<feature type="transmembrane region" description="Helical" evidence="1">
    <location>
        <begin position="133"/>
        <end position="153"/>
    </location>
</feature>
<accession>A0AA96LNB9</accession>
<dbReference type="RefSeq" id="WP_314796898.1">
    <property type="nucleotide sequence ID" value="NZ_CP130319.1"/>
</dbReference>
<keyword evidence="1" id="KW-0812">Transmembrane</keyword>
<proteinExistence type="predicted"/>
<dbReference type="EMBL" id="CP130319">
    <property type="protein sequence ID" value="WNR42999.1"/>
    <property type="molecule type" value="Genomic_DNA"/>
</dbReference>
<gene>
    <name evidence="2" type="ORF">MJB10_17995</name>
</gene>
<evidence type="ECO:0000313" key="3">
    <source>
        <dbReference type="Proteomes" id="UP001304650"/>
    </source>
</evidence>
<organism evidence="2 3">
    <name type="scientific">Paenibacillus roseopurpureus</name>
    <dbReference type="NCBI Taxonomy" id="2918901"/>
    <lineage>
        <taxon>Bacteria</taxon>
        <taxon>Bacillati</taxon>
        <taxon>Bacillota</taxon>
        <taxon>Bacilli</taxon>
        <taxon>Bacillales</taxon>
        <taxon>Paenibacillaceae</taxon>
        <taxon>Paenibacillus</taxon>
    </lineage>
</organism>
<keyword evidence="3" id="KW-1185">Reference proteome</keyword>
<sequence>MKTDILRVQRVVPYLFSKLSGAGIATFLFILFMFMNTGFDMYKTVEVMFQLKLLHIFYMYGIACSLVIDLFARLIPRMGKLGKALLYVIAGYAFYMVNGFNIYMIFAGTVGALSALIFYVGTQWSKLKSSVKYAFSIAFPLLLVVVLNIDFTVKNGWTDKTTSTSFEANFTYFNGKHEIPVVVREGETLSYSVEITNVERGGYGYSLIDENGKNIGVRENINGRLKYNVTIKKTAEYRFVVEGNGLQGAIKVEWAIE</sequence>
<dbReference type="AlphaFoldDB" id="A0AA96LNB9"/>
<feature type="transmembrane region" description="Helical" evidence="1">
    <location>
        <begin position="55"/>
        <end position="74"/>
    </location>
</feature>
<feature type="transmembrane region" description="Helical" evidence="1">
    <location>
        <begin position="12"/>
        <end position="35"/>
    </location>
</feature>
<name>A0AA96LNB9_9BACL</name>
<keyword evidence="1" id="KW-1133">Transmembrane helix</keyword>